<name>A0ABT7BG05_9CYAN</name>
<gene>
    <name evidence="1" type="ORF">PJF56_04450</name>
</gene>
<dbReference type="EMBL" id="JAQPOK010000036">
    <property type="protein sequence ID" value="MDJ1178109.1"/>
    <property type="molecule type" value="Genomic_DNA"/>
</dbReference>
<reference evidence="1 2" key="1">
    <citation type="submission" date="2023-01" db="EMBL/GenBank/DDBJ databases">
        <title>Novel diversity within Roseofilum (Cyanobacteria; Desertifilaceae) from marine benthic mats with descriptions of four novel species.</title>
        <authorList>
            <person name="Wang Y."/>
            <person name="Berthold D.E."/>
            <person name="Hu J."/>
            <person name="Lefler F.W."/>
            <person name="Laughinghouse H.D. IV."/>
        </authorList>
    </citation>
    <scope>NUCLEOTIDE SEQUENCE [LARGE SCALE GENOMIC DNA]</scope>
    <source>
        <strain evidence="1 2">BLCC-M91</strain>
    </source>
</reference>
<keyword evidence="2" id="KW-1185">Reference proteome</keyword>
<evidence type="ECO:0000313" key="1">
    <source>
        <dbReference type="EMBL" id="MDJ1178109.1"/>
    </source>
</evidence>
<dbReference type="RefSeq" id="WP_283761431.1">
    <property type="nucleotide sequence ID" value="NZ_JAQPOK010000036.1"/>
</dbReference>
<dbReference type="Proteomes" id="UP001231370">
    <property type="component" value="Unassembled WGS sequence"/>
</dbReference>
<proteinExistence type="predicted"/>
<protein>
    <submittedName>
        <fullName evidence="1">Uncharacterized protein</fullName>
    </submittedName>
</protein>
<organism evidence="1 2">
    <name type="scientific">Roseofilum halophilum BLCC-M91</name>
    <dbReference type="NCBI Taxonomy" id="3022259"/>
    <lineage>
        <taxon>Bacteria</taxon>
        <taxon>Bacillati</taxon>
        <taxon>Cyanobacteriota</taxon>
        <taxon>Cyanophyceae</taxon>
        <taxon>Desertifilales</taxon>
        <taxon>Desertifilaceae</taxon>
        <taxon>Roseofilum</taxon>
        <taxon>Roseofilum halophilum</taxon>
    </lineage>
</organism>
<evidence type="ECO:0000313" key="2">
    <source>
        <dbReference type="Proteomes" id="UP001231370"/>
    </source>
</evidence>
<sequence>MNFVSLSAHFDGKSIQLDEPYKLEPNTKLIVTIIPEQAEEQASWLKRSRTQLNCAYSNDDDYPLDAIKVPNPDYAGS</sequence>
<comment type="caution">
    <text evidence="1">The sequence shown here is derived from an EMBL/GenBank/DDBJ whole genome shotgun (WGS) entry which is preliminary data.</text>
</comment>
<accession>A0ABT7BG05</accession>